<accession>A0A391P810</accession>
<keyword evidence="3 5" id="KW-1015">Disulfide bond</keyword>
<reference evidence="7 8" key="1">
    <citation type="journal article" date="2018" name="PLoS ONE">
        <title>The draft genome of Kipferlia bialata reveals reductive genome evolution in fornicate parasites.</title>
        <authorList>
            <person name="Tanifuji G."/>
            <person name="Takabayashi S."/>
            <person name="Kume K."/>
            <person name="Takagi M."/>
            <person name="Nakayama T."/>
            <person name="Kamikawa R."/>
            <person name="Inagaki Y."/>
            <person name="Hashimoto T."/>
        </authorList>
    </citation>
    <scope>NUCLEOTIDE SEQUENCE [LARGE SCALE GENOMIC DNA]</scope>
    <source>
        <strain evidence="7">NY0173</strain>
    </source>
</reference>
<dbReference type="OrthoDB" id="2121326at2759"/>
<sequence>FANWCGPCKALAPTLESCIREQGGLDFVAMDIDKNAELSWEYGVRSIPHVQMFKDGSKMDEFVGGQTRGRIMDLLASAE</sequence>
<dbReference type="Pfam" id="PF00085">
    <property type="entry name" value="Thioredoxin"/>
    <property type="match status" value="1"/>
</dbReference>
<gene>
    <name evidence="7" type="ORF">KIPB_012832</name>
</gene>
<feature type="domain" description="Thioredoxin" evidence="6">
    <location>
        <begin position="1"/>
        <end position="79"/>
    </location>
</feature>
<feature type="disulfide bond" description="Redox-active" evidence="5">
    <location>
        <begin position="5"/>
        <end position="8"/>
    </location>
</feature>
<comment type="caution">
    <text evidence="7">The sequence shown here is derived from an EMBL/GenBank/DDBJ whole genome shotgun (WGS) entry which is preliminary data.</text>
</comment>
<dbReference type="GO" id="GO:0005737">
    <property type="term" value="C:cytoplasm"/>
    <property type="evidence" value="ECO:0007669"/>
    <property type="project" value="TreeGrafter"/>
</dbReference>
<dbReference type="Proteomes" id="UP000265618">
    <property type="component" value="Unassembled WGS sequence"/>
</dbReference>
<protein>
    <submittedName>
        <fullName evidence="7">Thioredoxin</fullName>
    </submittedName>
</protein>
<keyword evidence="2" id="KW-0249">Electron transport</keyword>
<feature type="non-terminal residue" evidence="7">
    <location>
        <position position="1"/>
    </location>
</feature>
<evidence type="ECO:0000256" key="3">
    <source>
        <dbReference type="ARBA" id="ARBA00023157"/>
    </source>
</evidence>
<evidence type="ECO:0000256" key="1">
    <source>
        <dbReference type="ARBA" id="ARBA00022448"/>
    </source>
</evidence>
<dbReference type="PANTHER" id="PTHR45663:SF11">
    <property type="entry name" value="GEO12009P1"/>
    <property type="match status" value="1"/>
</dbReference>
<dbReference type="CDD" id="cd02947">
    <property type="entry name" value="TRX_family"/>
    <property type="match status" value="1"/>
</dbReference>
<organism evidence="7 8">
    <name type="scientific">Kipferlia bialata</name>
    <dbReference type="NCBI Taxonomy" id="797122"/>
    <lineage>
        <taxon>Eukaryota</taxon>
        <taxon>Metamonada</taxon>
        <taxon>Carpediemonas-like organisms</taxon>
        <taxon>Kipferlia</taxon>
    </lineage>
</organism>
<proteinExistence type="predicted"/>
<dbReference type="PROSITE" id="PS51352">
    <property type="entry name" value="THIOREDOXIN_2"/>
    <property type="match status" value="1"/>
</dbReference>
<keyword evidence="1" id="KW-0813">Transport</keyword>
<dbReference type="PIRSF" id="PIRSF000077">
    <property type="entry name" value="Thioredoxin"/>
    <property type="match status" value="1"/>
</dbReference>
<evidence type="ECO:0000313" key="8">
    <source>
        <dbReference type="Proteomes" id="UP000265618"/>
    </source>
</evidence>
<dbReference type="SUPFAM" id="SSF52833">
    <property type="entry name" value="Thioredoxin-like"/>
    <property type="match status" value="1"/>
</dbReference>
<dbReference type="GO" id="GO:0015035">
    <property type="term" value="F:protein-disulfide reductase activity"/>
    <property type="evidence" value="ECO:0007669"/>
    <property type="project" value="InterPro"/>
</dbReference>
<keyword evidence="4 5" id="KW-0676">Redox-active center</keyword>
<keyword evidence="8" id="KW-1185">Reference proteome</keyword>
<dbReference type="InterPro" id="IPR036249">
    <property type="entry name" value="Thioredoxin-like_sf"/>
</dbReference>
<dbReference type="EMBL" id="BDIP01005827">
    <property type="protein sequence ID" value="GCA64002.1"/>
    <property type="molecule type" value="Genomic_DNA"/>
</dbReference>
<evidence type="ECO:0000259" key="6">
    <source>
        <dbReference type="PROSITE" id="PS51352"/>
    </source>
</evidence>
<evidence type="ECO:0000256" key="4">
    <source>
        <dbReference type="ARBA" id="ARBA00023284"/>
    </source>
</evidence>
<evidence type="ECO:0000256" key="2">
    <source>
        <dbReference type="ARBA" id="ARBA00022982"/>
    </source>
</evidence>
<evidence type="ECO:0000313" key="7">
    <source>
        <dbReference type="EMBL" id="GCA64002.1"/>
    </source>
</evidence>
<name>A0A391P810_9EUKA</name>
<dbReference type="Gene3D" id="3.40.30.10">
    <property type="entry name" value="Glutaredoxin"/>
    <property type="match status" value="1"/>
</dbReference>
<dbReference type="InterPro" id="IPR005746">
    <property type="entry name" value="Thioredoxin"/>
</dbReference>
<dbReference type="AlphaFoldDB" id="A0A391P810"/>
<dbReference type="InterPro" id="IPR013766">
    <property type="entry name" value="Thioredoxin_domain"/>
</dbReference>
<dbReference type="PANTHER" id="PTHR45663">
    <property type="entry name" value="GEO12009P1"/>
    <property type="match status" value="1"/>
</dbReference>
<evidence type="ECO:0000256" key="5">
    <source>
        <dbReference type="PIRSR" id="PIRSR000077-4"/>
    </source>
</evidence>